<dbReference type="InterPro" id="IPR022812">
    <property type="entry name" value="Dynamin"/>
</dbReference>
<keyword evidence="1" id="KW-0547">Nucleotide-binding</keyword>
<dbReference type="Gene3D" id="3.40.50.300">
    <property type="entry name" value="P-loop containing nucleotide triphosphate hydrolases"/>
    <property type="match status" value="1"/>
</dbReference>
<dbReference type="OrthoDB" id="5061070at2759"/>
<dbReference type="Pfam" id="PF00350">
    <property type="entry name" value="Dynamin_N"/>
    <property type="match status" value="1"/>
</dbReference>
<dbReference type="PROSITE" id="PS51718">
    <property type="entry name" value="G_DYNAMIN_2"/>
    <property type="match status" value="1"/>
</dbReference>
<dbReference type="PRINTS" id="PR00195">
    <property type="entry name" value="DYNAMIN"/>
</dbReference>
<keyword evidence="2" id="KW-0342">GTP-binding</keyword>
<feature type="domain" description="Dynamin-type G" evidence="4">
    <location>
        <begin position="26"/>
        <end position="302"/>
    </location>
</feature>
<organism evidence="5 6">
    <name type="scientific">Symbiodinium pilosum</name>
    <name type="common">Dinoflagellate</name>
    <dbReference type="NCBI Taxonomy" id="2952"/>
    <lineage>
        <taxon>Eukaryota</taxon>
        <taxon>Sar</taxon>
        <taxon>Alveolata</taxon>
        <taxon>Dinophyceae</taxon>
        <taxon>Suessiales</taxon>
        <taxon>Symbiodiniaceae</taxon>
        <taxon>Symbiodinium</taxon>
    </lineage>
</organism>
<dbReference type="GO" id="GO:0005737">
    <property type="term" value="C:cytoplasm"/>
    <property type="evidence" value="ECO:0007669"/>
    <property type="project" value="TreeGrafter"/>
</dbReference>
<evidence type="ECO:0000259" key="4">
    <source>
        <dbReference type="PROSITE" id="PS51718"/>
    </source>
</evidence>
<dbReference type="GO" id="GO:0005874">
    <property type="term" value="C:microtubule"/>
    <property type="evidence" value="ECO:0007669"/>
    <property type="project" value="TreeGrafter"/>
</dbReference>
<dbReference type="GO" id="GO:0005525">
    <property type="term" value="F:GTP binding"/>
    <property type="evidence" value="ECO:0007669"/>
    <property type="project" value="InterPro"/>
</dbReference>
<evidence type="ECO:0000256" key="1">
    <source>
        <dbReference type="ARBA" id="ARBA00022741"/>
    </source>
</evidence>
<dbReference type="EMBL" id="CAJNIZ010044715">
    <property type="protein sequence ID" value="CAE7698956.1"/>
    <property type="molecule type" value="Genomic_DNA"/>
</dbReference>
<gene>
    <name evidence="5" type="primary">dymA</name>
    <name evidence="5" type="ORF">SPIL2461_LOCUS19645</name>
</gene>
<protein>
    <submittedName>
        <fullName evidence="5">DymA protein</fullName>
    </submittedName>
</protein>
<dbReference type="InterPro" id="IPR000375">
    <property type="entry name" value="Dynamin_stalk"/>
</dbReference>
<dbReference type="GO" id="GO:0003924">
    <property type="term" value="F:GTPase activity"/>
    <property type="evidence" value="ECO:0007669"/>
    <property type="project" value="InterPro"/>
</dbReference>
<accession>A0A812WQZ7</accession>
<dbReference type="SUPFAM" id="SSF52540">
    <property type="entry name" value="P-loop containing nucleoside triphosphate hydrolases"/>
    <property type="match status" value="1"/>
</dbReference>
<dbReference type="Gene3D" id="1.20.120.1240">
    <property type="entry name" value="Dynamin, middle domain"/>
    <property type="match status" value="1"/>
</dbReference>
<dbReference type="GO" id="GO:0008017">
    <property type="term" value="F:microtubule binding"/>
    <property type="evidence" value="ECO:0007669"/>
    <property type="project" value="TreeGrafter"/>
</dbReference>
<evidence type="ECO:0000313" key="6">
    <source>
        <dbReference type="Proteomes" id="UP000649617"/>
    </source>
</evidence>
<reference evidence="5" key="1">
    <citation type="submission" date="2021-02" db="EMBL/GenBank/DDBJ databases">
        <authorList>
            <person name="Dougan E. K."/>
            <person name="Rhodes N."/>
            <person name="Thang M."/>
            <person name="Chan C."/>
        </authorList>
    </citation>
    <scope>NUCLEOTIDE SEQUENCE</scope>
</reference>
<feature type="compositionally biased region" description="Basic and acidic residues" evidence="3">
    <location>
        <begin position="523"/>
        <end position="542"/>
    </location>
</feature>
<comment type="caution">
    <text evidence="5">The sequence shown here is derived from an EMBL/GenBank/DDBJ whole genome shotgun (WGS) entry which is preliminary data.</text>
</comment>
<dbReference type="Proteomes" id="UP000649617">
    <property type="component" value="Unassembled WGS sequence"/>
</dbReference>
<keyword evidence="6" id="KW-1185">Reference proteome</keyword>
<dbReference type="PANTHER" id="PTHR11566:SF233">
    <property type="entry name" value="CHROMOSOME UNDETERMINED SCAFFOLD_59, WHOLE GENOME SHOTGUN SEQUENCE"/>
    <property type="match status" value="1"/>
</dbReference>
<dbReference type="CDD" id="cd08771">
    <property type="entry name" value="DLP_1"/>
    <property type="match status" value="1"/>
</dbReference>
<dbReference type="InterPro" id="IPR030381">
    <property type="entry name" value="G_DYNAMIN_dom"/>
</dbReference>
<dbReference type="InterPro" id="IPR045063">
    <property type="entry name" value="Dynamin_N"/>
</dbReference>
<dbReference type="GO" id="GO:0016020">
    <property type="term" value="C:membrane"/>
    <property type="evidence" value="ECO:0007669"/>
    <property type="project" value="TreeGrafter"/>
</dbReference>
<dbReference type="InterPro" id="IPR001401">
    <property type="entry name" value="Dynamin_GTPase"/>
</dbReference>
<dbReference type="SMART" id="SM00053">
    <property type="entry name" value="DYNc"/>
    <property type="match status" value="1"/>
</dbReference>
<dbReference type="InterPro" id="IPR027417">
    <property type="entry name" value="P-loop_NTPase"/>
</dbReference>
<evidence type="ECO:0000256" key="3">
    <source>
        <dbReference type="SAM" id="MobiDB-lite"/>
    </source>
</evidence>
<feature type="region of interest" description="Disordered" evidence="3">
    <location>
        <begin position="516"/>
        <end position="542"/>
    </location>
</feature>
<dbReference type="AlphaFoldDB" id="A0A812WQZ7"/>
<sequence length="542" mass="61585">MSSLYENLRQLITVVDELRDVGLQRYISLPRIAAIGTQSSGKSSLIESIVGLDFLPRGGGVVTRRPLELRLVHLNTQEFDEGQAWAVFEKTGDKKFTNFDDVRKEIERQTDAVAGTNKGIVNDPIVLTVYATGAPDLTLIDLPGVTRVPLRGSDQVDDIERVTREMTLHYIKDPRTIILCVIPANQDMSVSDALQLARQVDPQGMRSIGVITKIDIMDQGTDAVKMLRGEEIPLRLGYVGVKMRNQQDITSNKPVKVSLKEEREWFENHRLYSKLPPGLVGTNTLIDKLTQILFKHIRRFLPEIKKEINEKRRTVQDRLEELGQGIPLEDHGRVQLMWTMITDYCEMFKNTIRGKYDRKLQRYTVNLQGGDSSSMSGGAHVRQVMNDFLADYLDVPMTAEMTDDDIDRAIRMHEGDSLPGFPSPDTFEYLALPHLQKISIPAVECVHNVASALDVLSQRMAQSVFRRFPKLAEVCLEMTANIIQEQKDKTRIVVEQQVACSIGYLFTNDPSYLTEHGSMEPMYEDKRQPAPPEEEKKDWKVW</sequence>
<evidence type="ECO:0000313" key="5">
    <source>
        <dbReference type="EMBL" id="CAE7698956.1"/>
    </source>
</evidence>
<proteinExistence type="predicted"/>
<evidence type="ECO:0000256" key="2">
    <source>
        <dbReference type="ARBA" id="ARBA00023134"/>
    </source>
</evidence>
<dbReference type="Pfam" id="PF01031">
    <property type="entry name" value="Dynamin_M"/>
    <property type="match status" value="1"/>
</dbReference>
<dbReference type="PANTHER" id="PTHR11566">
    <property type="entry name" value="DYNAMIN"/>
    <property type="match status" value="1"/>
</dbReference>
<name>A0A812WQZ7_SYMPI</name>
<dbReference type="FunFam" id="3.40.50.300:FF:001311">
    <property type="entry name" value="Dynamin-like protein-related"/>
    <property type="match status" value="1"/>
</dbReference>